<gene>
    <name evidence="2" type="ORF">KZ820_10690</name>
</gene>
<comment type="caution">
    <text evidence="2">The sequence shown here is derived from an EMBL/GenBank/DDBJ whole genome shotgun (WGS) entry which is preliminary data.</text>
</comment>
<sequence>MSATGELQVVVFALGDEQFALPVGEVREILDHHAPFRVPHAPAWLLGLTDVRGASVPVIDLRLRLGLAPAAVTPMTRVLVVEVTLAERAAVVTLGLTVDRVLDVRGYAAAAIEPPPELGVRWKAEHLRGVLRRDGGFAILLDLASIFSSDADAELLIDTAEESG</sequence>
<dbReference type="PANTHER" id="PTHR22617">
    <property type="entry name" value="CHEMOTAXIS SENSOR HISTIDINE KINASE-RELATED"/>
    <property type="match status" value="1"/>
</dbReference>
<dbReference type="EMBL" id="JAHXZN010000003">
    <property type="protein sequence ID" value="MBW6531201.1"/>
    <property type="molecule type" value="Genomic_DNA"/>
</dbReference>
<keyword evidence="3" id="KW-1185">Reference proteome</keyword>
<dbReference type="CDD" id="cd00732">
    <property type="entry name" value="CheW"/>
    <property type="match status" value="1"/>
</dbReference>
<dbReference type="InterPro" id="IPR002545">
    <property type="entry name" value="CheW-lke_dom"/>
</dbReference>
<dbReference type="Gene3D" id="2.30.30.40">
    <property type="entry name" value="SH3 Domains"/>
    <property type="match status" value="1"/>
</dbReference>
<feature type="domain" description="CheW-like" evidence="1">
    <location>
        <begin position="6"/>
        <end position="152"/>
    </location>
</feature>
<dbReference type="SMART" id="SM00260">
    <property type="entry name" value="CheW"/>
    <property type="match status" value="1"/>
</dbReference>
<reference evidence="2 3" key="1">
    <citation type="submission" date="2021-07" db="EMBL/GenBank/DDBJ databases">
        <title>Sphingomonas sp.</title>
        <authorList>
            <person name="Feng G."/>
            <person name="Li J."/>
            <person name="Pan M."/>
        </authorList>
    </citation>
    <scope>NUCLEOTIDE SEQUENCE [LARGE SCALE GENOMIC DNA]</scope>
    <source>
        <strain evidence="2 3">RRHST34</strain>
    </source>
</reference>
<dbReference type="Pfam" id="PF01584">
    <property type="entry name" value="CheW"/>
    <property type="match status" value="1"/>
</dbReference>
<dbReference type="InterPro" id="IPR039315">
    <property type="entry name" value="CheW"/>
</dbReference>
<proteinExistence type="predicted"/>
<dbReference type="Proteomes" id="UP000759103">
    <property type="component" value="Unassembled WGS sequence"/>
</dbReference>
<dbReference type="InterPro" id="IPR036061">
    <property type="entry name" value="CheW-like_dom_sf"/>
</dbReference>
<dbReference type="RefSeq" id="WP_219748624.1">
    <property type="nucleotide sequence ID" value="NZ_JAHXZN010000003.1"/>
</dbReference>
<evidence type="ECO:0000259" key="1">
    <source>
        <dbReference type="PROSITE" id="PS50851"/>
    </source>
</evidence>
<protein>
    <submittedName>
        <fullName evidence="2">Chemotaxis protein CheW</fullName>
    </submittedName>
</protein>
<evidence type="ECO:0000313" key="2">
    <source>
        <dbReference type="EMBL" id="MBW6531201.1"/>
    </source>
</evidence>
<dbReference type="SUPFAM" id="SSF50341">
    <property type="entry name" value="CheW-like"/>
    <property type="match status" value="1"/>
</dbReference>
<dbReference type="PROSITE" id="PS50851">
    <property type="entry name" value="CHEW"/>
    <property type="match status" value="1"/>
</dbReference>
<accession>A0ABS7BNR6</accession>
<dbReference type="Gene3D" id="2.40.50.180">
    <property type="entry name" value="CheA-289, Domain 4"/>
    <property type="match status" value="1"/>
</dbReference>
<dbReference type="PANTHER" id="PTHR22617:SF23">
    <property type="entry name" value="CHEMOTAXIS PROTEIN CHEW"/>
    <property type="match status" value="1"/>
</dbReference>
<evidence type="ECO:0000313" key="3">
    <source>
        <dbReference type="Proteomes" id="UP000759103"/>
    </source>
</evidence>
<name>A0ABS7BNR6_9SPHN</name>
<organism evidence="2 3">
    <name type="scientific">Sphingomonas citri</name>
    <dbReference type="NCBI Taxonomy" id="2862499"/>
    <lineage>
        <taxon>Bacteria</taxon>
        <taxon>Pseudomonadati</taxon>
        <taxon>Pseudomonadota</taxon>
        <taxon>Alphaproteobacteria</taxon>
        <taxon>Sphingomonadales</taxon>
        <taxon>Sphingomonadaceae</taxon>
        <taxon>Sphingomonas</taxon>
    </lineage>
</organism>